<accession>A0AAV1IC35</accession>
<dbReference type="SMART" id="SM00184">
    <property type="entry name" value="RING"/>
    <property type="match status" value="1"/>
</dbReference>
<dbReference type="GO" id="GO:0008270">
    <property type="term" value="F:zinc ion binding"/>
    <property type="evidence" value="ECO:0007669"/>
    <property type="project" value="UniProtKB-KW"/>
</dbReference>
<dbReference type="InterPro" id="IPR051652">
    <property type="entry name" value="MDM2_MDM4_MUL1"/>
</dbReference>
<feature type="compositionally biased region" description="Low complexity" evidence="5">
    <location>
        <begin position="615"/>
        <end position="636"/>
    </location>
</feature>
<dbReference type="Proteomes" id="UP001314263">
    <property type="component" value="Unassembled WGS sequence"/>
</dbReference>
<feature type="compositionally biased region" description="Polar residues" evidence="5">
    <location>
        <begin position="713"/>
        <end position="737"/>
    </location>
</feature>
<dbReference type="EMBL" id="CAUYUE010000011">
    <property type="protein sequence ID" value="CAK0784667.1"/>
    <property type="molecule type" value="Genomic_DNA"/>
</dbReference>
<keyword evidence="1" id="KW-0479">Metal-binding</keyword>
<evidence type="ECO:0000256" key="2">
    <source>
        <dbReference type="ARBA" id="ARBA00022771"/>
    </source>
</evidence>
<dbReference type="SUPFAM" id="SSF57850">
    <property type="entry name" value="RING/U-box"/>
    <property type="match status" value="1"/>
</dbReference>
<feature type="compositionally biased region" description="Low complexity" evidence="5">
    <location>
        <begin position="90"/>
        <end position="99"/>
    </location>
</feature>
<feature type="compositionally biased region" description="Basic and acidic residues" evidence="5">
    <location>
        <begin position="52"/>
        <end position="63"/>
    </location>
</feature>
<feature type="compositionally biased region" description="Basic and acidic residues" evidence="5">
    <location>
        <begin position="681"/>
        <end position="692"/>
    </location>
</feature>
<comment type="caution">
    <text evidence="7">The sequence shown here is derived from an EMBL/GenBank/DDBJ whole genome shotgun (WGS) entry which is preliminary data.</text>
</comment>
<dbReference type="InterPro" id="IPR013083">
    <property type="entry name" value="Znf_RING/FYVE/PHD"/>
</dbReference>
<protein>
    <recommendedName>
        <fullName evidence="6">RING-type domain-containing protein</fullName>
    </recommendedName>
</protein>
<evidence type="ECO:0000256" key="1">
    <source>
        <dbReference type="ARBA" id="ARBA00022723"/>
    </source>
</evidence>
<dbReference type="Gene3D" id="3.30.40.10">
    <property type="entry name" value="Zinc/RING finger domain, C3HC4 (zinc finger)"/>
    <property type="match status" value="1"/>
</dbReference>
<evidence type="ECO:0000256" key="3">
    <source>
        <dbReference type="ARBA" id="ARBA00022833"/>
    </source>
</evidence>
<evidence type="ECO:0000259" key="6">
    <source>
        <dbReference type="PROSITE" id="PS50089"/>
    </source>
</evidence>
<evidence type="ECO:0000313" key="8">
    <source>
        <dbReference type="Proteomes" id="UP001314263"/>
    </source>
</evidence>
<feature type="region of interest" description="Disordered" evidence="5">
    <location>
        <begin position="1"/>
        <end position="108"/>
    </location>
</feature>
<dbReference type="GO" id="GO:0004842">
    <property type="term" value="F:ubiquitin-protein transferase activity"/>
    <property type="evidence" value="ECO:0007669"/>
    <property type="project" value="TreeGrafter"/>
</dbReference>
<gene>
    <name evidence="7" type="ORF">CVIRNUC_007871</name>
</gene>
<feature type="compositionally biased region" description="Polar residues" evidence="5">
    <location>
        <begin position="650"/>
        <end position="663"/>
    </location>
</feature>
<dbReference type="AlphaFoldDB" id="A0AAV1IC35"/>
<name>A0AAV1IC35_9CHLO</name>
<dbReference type="GO" id="GO:0016567">
    <property type="term" value="P:protein ubiquitination"/>
    <property type="evidence" value="ECO:0007669"/>
    <property type="project" value="TreeGrafter"/>
</dbReference>
<feature type="compositionally biased region" description="Polar residues" evidence="5">
    <location>
        <begin position="1"/>
        <end position="32"/>
    </location>
</feature>
<keyword evidence="3" id="KW-0862">Zinc</keyword>
<dbReference type="PROSITE" id="PS50089">
    <property type="entry name" value="ZF_RING_2"/>
    <property type="match status" value="1"/>
</dbReference>
<sequence>MADSSLGSPPSAMGATSSCRDPLASQEQSLSSMLLDEDKAPEAAAQGLNDSNKPDRAAPRKLPETQLTPAAIASAIEGAPERGKRRKSSKGAATASGGSVRKSQAVSGEPLTVQQHAVVAALMVVMKRAMLQGHEAGLTAMMRLLCNNIYTVAVLEHIKDHQELPSIKSVEQALQGEDQDLLDLLATQCDTAGFQPLEVFTRSVQCGAITASKVAHSIAASHSPQQAAVYAQHMQLEELYRVFGEYTLPATWGRTTFKLLMRQGVPQRMARLILFLPLLLDKLCVRCFKPSDPWQGGAREYAAMDHLLPGVLDAMLQIPVRDCLYARGIVQLSGPIERVLQGYKARAVASGQTFERVIRLEAAVLGWPEDGPVYTKTVLEGMIRAEPAFASNAGAELAGSASAEDARHGHKAAAAHHSPARPPVQAASVAAGMDAADRIGSRAEAARAGPKPSESGLHAATVSAGSAPGAGRKERQRKAAARQSPISAAGSSGGPAAQQSPGSAHRSSPASPELPVMQQKPSSTAQAGTPAEDAFLQAAVRILPESAEALPRPASGKSRRKGKGELSRPEALPTGNVHSASGMQAALLGVPGDKSPAASPGPHTSTAQAAAEHTSALSSPAEHPSSSPSALCGSSSAQKLQCPTDKAMSTAHQHQIGGSSMPRSGQHAVRCAQPLSLDPATPEKEPWQEVRSGRRKPGAKLNTAKAGKGYNGGQTLPETQPKSTAATRMPLQRTQHLQIPLGSAPPGFTSGLELPKPGPTKADIGTAHQRPALHALVQRQPAQASAAMHHWAPLQASERPEAERPPEVPKATAVGVPQQKLDHEAQLKDLPLQLRASSTTSKQHTIVASRDVSESQHHGQEEDEHICVVCIDDDRVVMFLDCGHLCACQSCADDIMSRAPQLCPMCRGPIKRALTVRF</sequence>
<dbReference type="PANTHER" id="PTHR12183">
    <property type="entry name" value="MITOCHONDRIAL UBIQUITIN LIGASE ACTIVATOR OF NFKB 1"/>
    <property type="match status" value="1"/>
</dbReference>
<dbReference type="InterPro" id="IPR001841">
    <property type="entry name" value="Znf_RING"/>
</dbReference>
<feature type="region of interest" description="Disordered" evidence="5">
    <location>
        <begin position="400"/>
        <end position="762"/>
    </location>
</feature>
<keyword evidence="8" id="KW-1185">Reference proteome</keyword>
<evidence type="ECO:0000313" key="7">
    <source>
        <dbReference type="EMBL" id="CAK0784667.1"/>
    </source>
</evidence>
<reference evidence="7 8" key="1">
    <citation type="submission" date="2023-10" db="EMBL/GenBank/DDBJ databases">
        <authorList>
            <person name="Maclean D."/>
            <person name="Macfadyen A."/>
        </authorList>
    </citation>
    <scope>NUCLEOTIDE SEQUENCE [LARGE SCALE GENOMIC DNA]</scope>
</reference>
<dbReference type="Pfam" id="PF13920">
    <property type="entry name" value="zf-C3HC4_3"/>
    <property type="match status" value="1"/>
</dbReference>
<evidence type="ECO:0000256" key="4">
    <source>
        <dbReference type="PROSITE-ProRule" id="PRU00175"/>
    </source>
</evidence>
<feature type="compositionally biased region" description="Low complexity" evidence="5">
    <location>
        <begin position="481"/>
        <end position="504"/>
    </location>
</feature>
<evidence type="ECO:0000256" key="5">
    <source>
        <dbReference type="SAM" id="MobiDB-lite"/>
    </source>
</evidence>
<dbReference type="PANTHER" id="PTHR12183:SF32">
    <property type="entry name" value="MITOCHONDRIAL E3 UBIQUITIN PROTEIN LIGASE 1"/>
    <property type="match status" value="1"/>
</dbReference>
<proteinExistence type="predicted"/>
<keyword evidence="2 4" id="KW-0863">Zinc-finger</keyword>
<organism evidence="7 8">
    <name type="scientific">Coccomyxa viridis</name>
    <dbReference type="NCBI Taxonomy" id="1274662"/>
    <lineage>
        <taxon>Eukaryota</taxon>
        <taxon>Viridiplantae</taxon>
        <taxon>Chlorophyta</taxon>
        <taxon>core chlorophytes</taxon>
        <taxon>Trebouxiophyceae</taxon>
        <taxon>Trebouxiophyceae incertae sedis</taxon>
        <taxon>Coccomyxaceae</taxon>
        <taxon>Coccomyxa</taxon>
    </lineage>
</organism>
<feature type="domain" description="RING-type" evidence="6">
    <location>
        <begin position="867"/>
        <end position="907"/>
    </location>
</feature>
<feature type="compositionally biased region" description="Basic and acidic residues" evidence="5">
    <location>
        <begin position="435"/>
        <end position="445"/>
    </location>
</feature>